<proteinExistence type="predicted"/>
<dbReference type="OrthoDB" id="250901at2"/>
<dbReference type="Proteomes" id="UP000315750">
    <property type="component" value="Chromosome"/>
</dbReference>
<reference evidence="1 2" key="1">
    <citation type="submission" date="2019-02" db="EMBL/GenBank/DDBJ databases">
        <title>Deep-cultivation of Planctomycetes and their phenomic and genomic characterization uncovers novel biology.</title>
        <authorList>
            <person name="Wiegand S."/>
            <person name="Jogler M."/>
            <person name="Boedeker C."/>
            <person name="Pinto D."/>
            <person name="Vollmers J."/>
            <person name="Rivas-Marin E."/>
            <person name="Kohn T."/>
            <person name="Peeters S.H."/>
            <person name="Heuer A."/>
            <person name="Rast P."/>
            <person name="Oberbeckmann S."/>
            <person name="Bunk B."/>
            <person name="Jeske O."/>
            <person name="Meyerdierks A."/>
            <person name="Storesund J.E."/>
            <person name="Kallscheuer N."/>
            <person name="Luecker S."/>
            <person name="Lage O.M."/>
            <person name="Pohl T."/>
            <person name="Merkel B.J."/>
            <person name="Hornburger P."/>
            <person name="Mueller R.-W."/>
            <person name="Bruemmer F."/>
            <person name="Labrenz M."/>
            <person name="Spormann A.M."/>
            <person name="Op den Camp H."/>
            <person name="Overmann J."/>
            <person name="Amann R."/>
            <person name="Jetten M.S.M."/>
            <person name="Mascher T."/>
            <person name="Medema M.H."/>
            <person name="Devos D.P."/>
            <person name="Kaster A.-K."/>
            <person name="Ovreas L."/>
            <person name="Rohde M."/>
            <person name="Galperin M.Y."/>
            <person name="Jogler C."/>
        </authorList>
    </citation>
    <scope>NUCLEOTIDE SEQUENCE [LARGE SCALE GENOMIC DNA]</scope>
    <source>
        <strain evidence="1 2">Pan181</strain>
    </source>
</reference>
<protein>
    <submittedName>
        <fullName evidence="1">Uncharacterized protein</fullName>
    </submittedName>
</protein>
<dbReference type="EMBL" id="CP036278">
    <property type="protein sequence ID" value="QDU55873.1"/>
    <property type="molecule type" value="Genomic_DNA"/>
</dbReference>
<evidence type="ECO:0000313" key="2">
    <source>
        <dbReference type="Proteomes" id="UP000315750"/>
    </source>
</evidence>
<dbReference type="AlphaFoldDB" id="A0A518AMD8"/>
<accession>A0A518AMD8</accession>
<dbReference type="RefSeq" id="WP_145246668.1">
    <property type="nucleotide sequence ID" value="NZ_CP036278.1"/>
</dbReference>
<evidence type="ECO:0000313" key="1">
    <source>
        <dbReference type="EMBL" id="QDU55873.1"/>
    </source>
</evidence>
<name>A0A518AMD8_9BACT</name>
<organism evidence="1 2">
    <name type="scientific">Aeoliella mucimassa</name>
    <dbReference type="NCBI Taxonomy" id="2527972"/>
    <lineage>
        <taxon>Bacteria</taxon>
        <taxon>Pseudomonadati</taxon>
        <taxon>Planctomycetota</taxon>
        <taxon>Planctomycetia</taxon>
        <taxon>Pirellulales</taxon>
        <taxon>Lacipirellulaceae</taxon>
        <taxon>Aeoliella</taxon>
    </lineage>
</organism>
<dbReference type="KEGG" id="amuc:Pan181_20700"/>
<gene>
    <name evidence="1" type="ORF">Pan181_20700</name>
</gene>
<keyword evidence="2" id="KW-1185">Reference proteome</keyword>
<sequence length="382" mass="42986">MKNKFRILTTLIIVAGAGAAVYLVTEPTIKQWKANKQANEEATREQQYEENLLRINAANIASDPSGDRLMMMAIARLEQTESIAAKLLHEAHLGGMRIVGNGKYLQQGSGDRRQLWWLLETQHDGVRASLLQCMKDGHLWIDRVAASGRTIERIDLWELRRHQKQQSPKVPASGANSIPLSNQLTTSIGGLPKLLESLRANFEFSKPGVFRAPENLNLGDQPVIGLIGRWRTESVVNVLVDFSDVEDDDLTGELLTQRLHKRLESAPLPEWMPMNVMILLGQDDLFPYLIEYRARDDSLASIEVEQASLFQLSNEPLARLTMQGVEFNREISTVDFIYEAPREPDWDDGTTGYERRLERAEAIRVAQREAGRLASSPGDAPH</sequence>